<reference evidence="1" key="1">
    <citation type="submission" date="2024-07" db="EMBL/GenBank/DDBJ databases">
        <authorList>
            <person name="Kim Y.J."/>
            <person name="Jeong J.Y."/>
        </authorList>
    </citation>
    <scope>NUCLEOTIDE SEQUENCE</scope>
    <source>
        <strain evidence="1">GIHE-MW2</strain>
    </source>
</reference>
<dbReference type="RefSeq" id="WP_156331499.1">
    <property type="nucleotide sequence ID" value="NZ_CP159837.1"/>
</dbReference>
<proteinExistence type="predicted"/>
<sequence length="84" mass="9629">MSDISNLLLMYSHIIDRAIPDPFALDFELTVAPLRKYLENIYAFVTPSLKVHPVGSRGNKELRMTPNPEMIEHANALGIRYFVR</sequence>
<organism evidence="1">
    <name type="scientific">Planktothricoides raciborskii GIHE-MW2</name>
    <dbReference type="NCBI Taxonomy" id="2792601"/>
    <lineage>
        <taxon>Bacteria</taxon>
        <taxon>Bacillati</taxon>
        <taxon>Cyanobacteriota</taxon>
        <taxon>Cyanophyceae</taxon>
        <taxon>Oscillatoriophycideae</taxon>
        <taxon>Oscillatoriales</taxon>
        <taxon>Oscillatoriaceae</taxon>
        <taxon>Planktothricoides</taxon>
    </lineage>
</organism>
<name>A0AAU8JJ61_9CYAN</name>
<evidence type="ECO:0000313" key="1">
    <source>
        <dbReference type="EMBL" id="XCM39302.1"/>
    </source>
</evidence>
<accession>A0AAU8JJ61</accession>
<dbReference type="EMBL" id="CP159837">
    <property type="protein sequence ID" value="XCM39302.1"/>
    <property type="molecule type" value="Genomic_DNA"/>
</dbReference>
<gene>
    <name evidence="1" type="ORF">ABWT76_002212</name>
</gene>
<dbReference type="AlphaFoldDB" id="A0AAU8JJ61"/>
<protein>
    <submittedName>
        <fullName evidence="1">Uncharacterized protein</fullName>
    </submittedName>
</protein>